<sequence length="499" mass="54527">MMTDPLLPPRLFTPRDRTDYLFALALPTLPVDGTVIGFYQPFWTPISPWLLVVYCLLNPKLLRQSARTYTPLMALPIALIALSIPGWMAFGFHANAVLMSLSGVIAVPMSIVALDIAFCRKHLSWQESIRIIIAAYWFAFAVGVAQWLAIRAGLANAQGYFSQLMARSYVETGAHWAGDHARPQFLFAEPSYIGMHLFGVLLPLFWLIRPRDSVYAKRLKHLIMAFAAGSVAIGAGVRIVLDSLVALIVVIIVELRWSDAAQRRKGTLLLGVMAAAGAVCCVVVPRLRSIMTHGITGDGSFFGRIYQSLGPLGGILEHPWTALTGFGAGNIADAMHAGSTNAARMLTLLGTDPHTATNWYASITPDTAWTMSAYTSFITEFGMIGFIAFLAVTLRFVTCGSGSQSGTTTPVSVRYSHNTIANDQSNNSRITTAPGTPRPWTKLTICWLVLLAYLYLQFEGYTFVAIPLFVWSMTNCEHCYSTVIPKSELKGSTAADISQ</sequence>
<feature type="transmembrane region" description="Helical" evidence="1">
    <location>
        <begin position="192"/>
        <end position="210"/>
    </location>
</feature>
<proteinExistence type="predicted"/>
<feature type="transmembrane region" description="Helical" evidence="1">
    <location>
        <begin position="445"/>
        <end position="471"/>
    </location>
</feature>
<feature type="transmembrane region" description="Helical" evidence="1">
    <location>
        <begin position="69"/>
        <end position="90"/>
    </location>
</feature>
<dbReference type="EMBL" id="QFFM01000017">
    <property type="protein sequence ID" value="PWG64446.1"/>
    <property type="molecule type" value="Genomic_DNA"/>
</dbReference>
<evidence type="ECO:0000256" key="1">
    <source>
        <dbReference type="SAM" id="Phobius"/>
    </source>
</evidence>
<gene>
    <name evidence="2" type="ORF">DF196_08660</name>
</gene>
<dbReference type="AlphaFoldDB" id="A0A2U2N5J1"/>
<protein>
    <recommendedName>
        <fullName evidence="4">O-antigen ligase domain-containing protein</fullName>
    </recommendedName>
</protein>
<keyword evidence="1" id="KW-0472">Membrane</keyword>
<comment type="caution">
    <text evidence="2">The sequence shown here is derived from an EMBL/GenBank/DDBJ whole genome shotgun (WGS) entry which is preliminary data.</text>
</comment>
<dbReference type="Proteomes" id="UP000245876">
    <property type="component" value="Unassembled WGS sequence"/>
</dbReference>
<dbReference type="OrthoDB" id="1551474at2"/>
<evidence type="ECO:0000313" key="2">
    <source>
        <dbReference type="EMBL" id="PWG64446.1"/>
    </source>
</evidence>
<organism evidence="2 3">
    <name type="scientific">Bifidobacterium callitrichidarum</name>
    <dbReference type="NCBI Taxonomy" id="2052941"/>
    <lineage>
        <taxon>Bacteria</taxon>
        <taxon>Bacillati</taxon>
        <taxon>Actinomycetota</taxon>
        <taxon>Actinomycetes</taxon>
        <taxon>Bifidobacteriales</taxon>
        <taxon>Bifidobacteriaceae</taxon>
        <taxon>Bifidobacterium</taxon>
    </lineage>
</organism>
<feature type="transmembrane region" description="Helical" evidence="1">
    <location>
        <begin position="46"/>
        <end position="62"/>
    </location>
</feature>
<feature type="transmembrane region" description="Helical" evidence="1">
    <location>
        <begin position="222"/>
        <end position="253"/>
    </location>
</feature>
<keyword evidence="1" id="KW-0812">Transmembrane</keyword>
<dbReference type="RefSeq" id="WP_109057447.1">
    <property type="nucleotide sequence ID" value="NZ_QFFM01000017.1"/>
</dbReference>
<feature type="transmembrane region" description="Helical" evidence="1">
    <location>
        <begin position="265"/>
        <end position="284"/>
    </location>
</feature>
<feature type="transmembrane region" description="Helical" evidence="1">
    <location>
        <begin position="96"/>
        <end position="119"/>
    </location>
</feature>
<accession>A0A2U2N5J1</accession>
<evidence type="ECO:0000313" key="3">
    <source>
        <dbReference type="Proteomes" id="UP000245876"/>
    </source>
</evidence>
<keyword evidence="3" id="KW-1185">Reference proteome</keyword>
<feature type="transmembrane region" description="Helical" evidence="1">
    <location>
        <begin position="131"/>
        <end position="150"/>
    </location>
</feature>
<keyword evidence="1" id="KW-1133">Transmembrane helix</keyword>
<reference evidence="2 3" key="1">
    <citation type="journal article" date="2018" name="Int. J. Syst. Evol. Microbiol.">
        <title>Bifidobacterium callitrichidarum sp. nov. from the faeces of the emperor tamarin (Saguinus imperator).</title>
        <authorList>
            <person name="Modesto M."/>
            <person name="Michelini S."/>
            <person name="Sansosti M.C."/>
            <person name="De Filippo C."/>
            <person name="Cavalieri D."/>
            <person name="Qvirist L."/>
            <person name="Andlid T."/>
            <person name="Spiezio C."/>
            <person name="Sandri C."/>
            <person name="Pascarelli S."/>
            <person name="Sgorbati B."/>
            <person name="Mattarelli P."/>
        </authorList>
    </citation>
    <scope>NUCLEOTIDE SEQUENCE [LARGE SCALE GENOMIC DNA]</scope>
    <source>
        <strain evidence="2 3">TRI 5</strain>
    </source>
</reference>
<evidence type="ECO:0008006" key="4">
    <source>
        <dbReference type="Google" id="ProtNLM"/>
    </source>
</evidence>
<name>A0A2U2N5J1_9BIFI</name>